<protein>
    <submittedName>
        <fullName evidence="1">Uncharacterized protein</fullName>
    </submittedName>
</protein>
<evidence type="ECO:0000313" key="1">
    <source>
        <dbReference type="EMBL" id="KAL2715571.1"/>
    </source>
</evidence>
<dbReference type="Proteomes" id="UP001607302">
    <property type="component" value="Unassembled WGS sequence"/>
</dbReference>
<name>A0ABD2A4N6_VESSQ</name>
<gene>
    <name evidence="1" type="ORF">V1478_015269</name>
</gene>
<organism evidence="1 2">
    <name type="scientific">Vespula squamosa</name>
    <name type="common">Southern yellow jacket</name>
    <name type="synonym">Wasp</name>
    <dbReference type="NCBI Taxonomy" id="30214"/>
    <lineage>
        <taxon>Eukaryota</taxon>
        <taxon>Metazoa</taxon>
        <taxon>Ecdysozoa</taxon>
        <taxon>Arthropoda</taxon>
        <taxon>Hexapoda</taxon>
        <taxon>Insecta</taxon>
        <taxon>Pterygota</taxon>
        <taxon>Neoptera</taxon>
        <taxon>Endopterygota</taxon>
        <taxon>Hymenoptera</taxon>
        <taxon>Apocrita</taxon>
        <taxon>Aculeata</taxon>
        <taxon>Vespoidea</taxon>
        <taxon>Vespidae</taxon>
        <taxon>Vespinae</taxon>
        <taxon>Vespula</taxon>
    </lineage>
</organism>
<reference evidence="1 2" key="1">
    <citation type="journal article" date="2024" name="Ann. Entomol. Soc. Am.">
        <title>Genomic analyses of the southern and eastern yellowjacket wasps (Hymenoptera: Vespidae) reveal evolutionary signatures of social life.</title>
        <authorList>
            <person name="Catto M.A."/>
            <person name="Caine P.B."/>
            <person name="Orr S.E."/>
            <person name="Hunt B.G."/>
            <person name="Goodisman M.A.D."/>
        </authorList>
    </citation>
    <scope>NUCLEOTIDE SEQUENCE [LARGE SCALE GENOMIC DNA]</scope>
    <source>
        <strain evidence="1">233</strain>
        <tissue evidence="1">Head and thorax</tissue>
    </source>
</reference>
<sequence>MKERLYERHCRRQCEYLDDLQVKDLTRRMFVDKIPKSPDQNWRKATHASAGSPISWRHSVAQTTEERNLCSSPLARIIEEFPVGLGRSPLVQRKLSSDTNTSTRIEIINFMTVFGVLSEYVRCKVCRGNMELNIVGHVGLAFQIKLKCQKMFGVDFIGLVRFCGLIDPSCFLTRKPCNRIVKSIQQIALAIVQLSMMNMTRIKCNAEVQSRLDKKKKDVLRLLLKLNVLWRPYFTVQKIFEMHKYDFSNVNIVTKL</sequence>
<evidence type="ECO:0000313" key="2">
    <source>
        <dbReference type="Proteomes" id="UP001607302"/>
    </source>
</evidence>
<keyword evidence="2" id="KW-1185">Reference proteome</keyword>
<proteinExistence type="predicted"/>
<comment type="caution">
    <text evidence="1">The sequence shown here is derived from an EMBL/GenBank/DDBJ whole genome shotgun (WGS) entry which is preliminary data.</text>
</comment>
<dbReference type="AlphaFoldDB" id="A0ABD2A4N6"/>
<accession>A0ABD2A4N6</accession>
<dbReference type="EMBL" id="JAUDFV010000155">
    <property type="protein sequence ID" value="KAL2715571.1"/>
    <property type="molecule type" value="Genomic_DNA"/>
</dbReference>